<evidence type="ECO:0000313" key="3">
    <source>
        <dbReference type="Proteomes" id="UP001328107"/>
    </source>
</evidence>
<organism evidence="2 3">
    <name type="scientific">Pristionchus mayeri</name>
    <dbReference type="NCBI Taxonomy" id="1317129"/>
    <lineage>
        <taxon>Eukaryota</taxon>
        <taxon>Metazoa</taxon>
        <taxon>Ecdysozoa</taxon>
        <taxon>Nematoda</taxon>
        <taxon>Chromadorea</taxon>
        <taxon>Rhabditida</taxon>
        <taxon>Rhabditina</taxon>
        <taxon>Diplogasteromorpha</taxon>
        <taxon>Diplogasteroidea</taxon>
        <taxon>Neodiplogasteridae</taxon>
        <taxon>Pristionchus</taxon>
    </lineage>
</organism>
<feature type="non-terminal residue" evidence="2">
    <location>
        <position position="474"/>
    </location>
</feature>
<dbReference type="Proteomes" id="UP001328107">
    <property type="component" value="Unassembled WGS sequence"/>
</dbReference>
<feature type="region of interest" description="Disordered" evidence="1">
    <location>
        <begin position="1"/>
        <end position="26"/>
    </location>
</feature>
<comment type="caution">
    <text evidence="2">The sequence shown here is derived from an EMBL/GenBank/DDBJ whole genome shotgun (WGS) entry which is preliminary data.</text>
</comment>
<gene>
    <name evidence="2" type="ORF">PMAYCL1PPCAC_01579</name>
</gene>
<feature type="non-terminal residue" evidence="2">
    <location>
        <position position="1"/>
    </location>
</feature>
<protein>
    <recommendedName>
        <fullName evidence="4">C2H2-type domain-containing protein</fullName>
    </recommendedName>
</protein>
<proteinExistence type="predicted"/>
<dbReference type="AlphaFoldDB" id="A0AAN5C732"/>
<evidence type="ECO:0008006" key="4">
    <source>
        <dbReference type="Google" id="ProtNLM"/>
    </source>
</evidence>
<dbReference type="EMBL" id="BTRK01000001">
    <property type="protein sequence ID" value="GMR31384.1"/>
    <property type="molecule type" value="Genomic_DNA"/>
</dbReference>
<name>A0AAN5C732_9BILA</name>
<accession>A0AAN5C732</accession>
<evidence type="ECO:0000313" key="2">
    <source>
        <dbReference type="EMBL" id="GMR31384.1"/>
    </source>
</evidence>
<keyword evidence="3" id="KW-1185">Reference proteome</keyword>
<reference evidence="3" key="1">
    <citation type="submission" date="2022-10" db="EMBL/GenBank/DDBJ databases">
        <title>Genome assembly of Pristionchus species.</title>
        <authorList>
            <person name="Yoshida K."/>
            <person name="Sommer R.J."/>
        </authorList>
    </citation>
    <scope>NUCLEOTIDE SEQUENCE [LARGE SCALE GENOMIC DNA]</scope>
    <source>
        <strain evidence="3">RS5460</strain>
    </source>
</reference>
<sequence>FPPVKSADQMNDEEDDEIPRDPPPFLPPTMDVHRLEKCKHCNEMWPVAQMMMHLKYEHPLTFVELARWKCRKCKQVGFHSCLLYADHFEECMVNDKFGPIHASHPQVAPRSVNIPSRSAVCRTAVPEFAWSQIIPCRLCSSMLPTKEMMKHMKEEHPLRHFTDAPYPCLQCGEVAFYRHADYAKHAMVCKGNCPTADLAKDLFAIVLNESLMTENDRADFVAYRSCFSVVRNKGSQTFLDMVQQCVKCHTQNPVLASFALMARHVSSCPSAFYPRRSVQCKGCGAEFASLPWLMDHARVQNRRGNVQCFNMGRIFQNPVNTFGKINVIALRDSIKDDEADGDSLLVAYWMKELELQKKSMRPKPENNLLPALPYVRPVQTAVPRLTLPAKTVAPPVLVTPPIRPIAPRPPPPTKRMAPPVLTLVTHTPPSTNTAAPPKLLSIRKITPRPWLPTSIVWWWPSGSTASPQPCGGRI</sequence>
<evidence type="ECO:0000256" key="1">
    <source>
        <dbReference type="SAM" id="MobiDB-lite"/>
    </source>
</evidence>